<name>A0ABM0VF81_CAMSA</name>
<reference evidence="2" key="2">
    <citation type="submission" date="2025-08" db="UniProtKB">
        <authorList>
            <consortium name="RefSeq"/>
        </authorList>
    </citation>
    <scope>IDENTIFICATION</scope>
    <source>
        <tissue evidence="2">Leaf</tissue>
    </source>
</reference>
<gene>
    <name evidence="2" type="primary">LOC104736887</name>
</gene>
<sequence length="118" mass="12447">MNRICNYIGVSRNEDFAISSDAWEASKKKRSSSDVINSLKSLDLDSNKVQAQDLSEAGPSGVVLDASNSTNRDITKLAPYDSRDIAVAGCGGLNGVRPPVLNLPPADNRVVDGGTVAK</sequence>
<dbReference type="RefSeq" id="XP_010455274.1">
    <property type="nucleotide sequence ID" value="XM_010456972.2"/>
</dbReference>
<evidence type="ECO:0000313" key="1">
    <source>
        <dbReference type="Proteomes" id="UP000694864"/>
    </source>
</evidence>
<proteinExistence type="predicted"/>
<accession>A0ABM0VF81</accession>
<dbReference type="Proteomes" id="UP000694864">
    <property type="component" value="Chromosome 13"/>
</dbReference>
<evidence type="ECO:0000313" key="2">
    <source>
        <dbReference type="RefSeq" id="XP_010455274.1"/>
    </source>
</evidence>
<protein>
    <submittedName>
        <fullName evidence="2">Mitogen-activated protein kinase kinase kinase 9-like</fullName>
    </submittedName>
</protein>
<organism evidence="1 2">
    <name type="scientific">Camelina sativa</name>
    <name type="common">False flax</name>
    <name type="synonym">Myagrum sativum</name>
    <dbReference type="NCBI Taxonomy" id="90675"/>
    <lineage>
        <taxon>Eukaryota</taxon>
        <taxon>Viridiplantae</taxon>
        <taxon>Streptophyta</taxon>
        <taxon>Embryophyta</taxon>
        <taxon>Tracheophyta</taxon>
        <taxon>Spermatophyta</taxon>
        <taxon>Magnoliopsida</taxon>
        <taxon>eudicotyledons</taxon>
        <taxon>Gunneridae</taxon>
        <taxon>Pentapetalae</taxon>
        <taxon>rosids</taxon>
        <taxon>malvids</taxon>
        <taxon>Brassicales</taxon>
        <taxon>Brassicaceae</taxon>
        <taxon>Camelineae</taxon>
        <taxon>Camelina</taxon>
    </lineage>
</organism>
<dbReference type="GeneID" id="104736887"/>
<keyword evidence="1" id="KW-1185">Reference proteome</keyword>
<reference evidence="1" key="1">
    <citation type="journal article" date="2014" name="Nat. Commun.">
        <title>The emerging biofuel crop Camelina sativa retains a highly undifferentiated hexaploid genome structure.</title>
        <authorList>
            <person name="Kagale S."/>
            <person name="Koh C."/>
            <person name="Nixon J."/>
            <person name="Bollina V."/>
            <person name="Clarke W.E."/>
            <person name="Tuteja R."/>
            <person name="Spillane C."/>
            <person name="Robinson S.J."/>
            <person name="Links M.G."/>
            <person name="Clarke C."/>
            <person name="Higgins E.E."/>
            <person name="Huebert T."/>
            <person name="Sharpe A.G."/>
            <person name="Parkin I.A."/>
        </authorList>
    </citation>
    <scope>NUCLEOTIDE SEQUENCE [LARGE SCALE GENOMIC DNA]</scope>
    <source>
        <strain evidence="1">cv. DH55</strain>
    </source>
</reference>